<evidence type="ECO:0000313" key="8">
    <source>
        <dbReference type="EMBL" id="RXR06055.1"/>
    </source>
</evidence>
<evidence type="ECO:0000256" key="4">
    <source>
        <dbReference type="ARBA" id="ARBA00022833"/>
    </source>
</evidence>
<evidence type="ECO:0000313" key="9">
    <source>
        <dbReference type="Proteomes" id="UP000289784"/>
    </source>
</evidence>
<evidence type="ECO:0000256" key="2">
    <source>
        <dbReference type="ARBA" id="ARBA00022723"/>
    </source>
</evidence>
<keyword evidence="5 6" id="KW-0482">Metalloprotease</keyword>
<accession>A0A4Q1JVX5</accession>
<dbReference type="Gene3D" id="3.30.2010.10">
    <property type="entry name" value="Metalloproteases ('zincins'), catalytic domain"/>
    <property type="match status" value="1"/>
</dbReference>
<dbReference type="CDD" id="cd07331">
    <property type="entry name" value="M48C_Oma1_like"/>
    <property type="match status" value="1"/>
</dbReference>
<dbReference type="InterPro" id="IPR051156">
    <property type="entry name" value="Mito/Outer_Membr_Metalloprot"/>
</dbReference>
<keyword evidence="1 6" id="KW-0645">Protease</keyword>
<comment type="similarity">
    <text evidence="6">Belongs to the peptidase M48 family.</text>
</comment>
<dbReference type="PANTHER" id="PTHR22726:SF24">
    <property type="entry name" value="M48 FAMILY METALLOPEPTIDASE"/>
    <property type="match status" value="1"/>
</dbReference>
<feature type="domain" description="Peptidase M48" evidence="7">
    <location>
        <begin position="70"/>
        <end position="252"/>
    </location>
</feature>
<keyword evidence="9" id="KW-1185">Reference proteome</keyword>
<comment type="caution">
    <text evidence="8">The sequence shown here is derived from an EMBL/GenBank/DDBJ whole genome shotgun (WGS) entry which is preliminary data.</text>
</comment>
<evidence type="ECO:0000256" key="5">
    <source>
        <dbReference type="ARBA" id="ARBA00023049"/>
    </source>
</evidence>
<dbReference type="Pfam" id="PF01435">
    <property type="entry name" value="Peptidase_M48"/>
    <property type="match status" value="1"/>
</dbReference>
<dbReference type="GO" id="GO:0051603">
    <property type="term" value="P:proteolysis involved in protein catabolic process"/>
    <property type="evidence" value="ECO:0007669"/>
    <property type="project" value="TreeGrafter"/>
</dbReference>
<reference evidence="8 9" key="1">
    <citation type="submission" date="2019-01" db="EMBL/GenBank/DDBJ databases">
        <title>Pseudoxanthomonas composti sp. nov., isolated from compost.</title>
        <authorList>
            <person name="Yang G."/>
        </authorList>
    </citation>
    <scope>NUCLEOTIDE SEQUENCE [LARGE SCALE GENOMIC DNA]</scope>
    <source>
        <strain evidence="8 9">GSS15</strain>
    </source>
</reference>
<dbReference type="EMBL" id="SAWZ01000004">
    <property type="protein sequence ID" value="RXR06055.1"/>
    <property type="molecule type" value="Genomic_DNA"/>
</dbReference>
<gene>
    <name evidence="8" type="ORF">EPA99_09435</name>
</gene>
<comment type="cofactor">
    <cofactor evidence="6">
        <name>Zn(2+)</name>
        <dbReference type="ChEBI" id="CHEBI:29105"/>
    </cofactor>
    <text evidence="6">Binds 1 zinc ion per subunit.</text>
</comment>
<organism evidence="8 9">
    <name type="scientific">Pseudoxanthomonas composti</name>
    <dbReference type="NCBI Taxonomy" id="2137479"/>
    <lineage>
        <taxon>Bacteria</taxon>
        <taxon>Pseudomonadati</taxon>
        <taxon>Pseudomonadota</taxon>
        <taxon>Gammaproteobacteria</taxon>
        <taxon>Lysobacterales</taxon>
        <taxon>Lysobacteraceae</taxon>
        <taxon>Pseudoxanthomonas</taxon>
    </lineage>
</organism>
<proteinExistence type="inferred from homology"/>
<evidence type="ECO:0000256" key="1">
    <source>
        <dbReference type="ARBA" id="ARBA00022670"/>
    </source>
</evidence>
<protein>
    <submittedName>
        <fullName evidence="8">M48 family peptidase</fullName>
    </submittedName>
</protein>
<keyword evidence="3 6" id="KW-0378">Hydrolase</keyword>
<dbReference type="GO" id="GO:0046872">
    <property type="term" value="F:metal ion binding"/>
    <property type="evidence" value="ECO:0007669"/>
    <property type="project" value="UniProtKB-KW"/>
</dbReference>
<dbReference type="OrthoDB" id="9810445at2"/>
<dbReference type="AlphaFoldDB" id="A0A4Q1JVX5"/>
<name>A0A4Q1JVX5_9GAMM</name>
<evidence type="ECO:0000256" key="3">
    <source>
        <dbReference type="ARBA" id="ARBA00022801"/>
    </source>
</evidence>
<dbReference type="InterPro" id="IPR001915">
    <property type="entry name" value="Peptidase_M48"/>
</dbReference>
<sequence>MNSSSSSRWRRPLVGVLLIVSLAIVGCATTTSSTGRRQYVGGVSQQELDQLGTKAFAETKQKEKLSQDARQNAYVRCVVNDLVAQLPAQQRAVAWETALFQNDEPNAFALPGGKVGVYTGIFKVAKTQDQLAAVLAHEIGHVVERHHDERITRQMGASGAVSLLGALAGDYGQLASQGGSLLAQTGFLLPGSRAQESEADVVGQRLMAQAGFDPAQAVNLWQNMISAGGERPPQWLSTHPDPSSRIRELQSRAASLEPVYAQARAAGRKPTCG</sequence>
<dbReference type="Proteomes" id="UP000289784">
    <property type="component" value="Unassembled WGS sequence"/>
</dbReference>
<dbReference type="RefSeq" id="WP_129470967.1">
    <property type="nucleotide sequence ID" value="NZ_SAWZ01000004.1"/>
</dbReference>
<keyword evidence="4 6" id="KW-0862">Zinc</keyword>
<dbReference type="PANTHER" id="PTHR22726">
    <property type="entry name" value="METALLOENDOPEPTIDASE OMA1"/>
    <property type="match status" value="1"/>
</dbReference>
<keyword evidence="2" id="KW-0479">Metal-binding</keyword>
<evidence type="ECO:0000256" key="6">
    <source>
        <dbReference type="RuleBase" id="RU003983"/>
    </source>
</evidence>
<dbReference type="GO" id="GO:0004222">
    <property type="term" value="F:metalloendopeptidase activity"/>
    <property type="evidence" value="ECO:0007669"/>
    <property type="project" value="InterPro"/>
</dbReference>
<dbReference type="GO" id="GO:0016020">
    <property type="term" value="C:membrane"/>
    <property type="evidence" value="ECO:0007669"/>
    <property type="project" value="TreeGrafter"/>
</dbReference>
<evidence type="ECO:0000259" key="7">
    <source>
        <dbReference type="Pfam" id="PF01435"/>
    </source>
</evidence>